<protein>
    <submittedName>
        <fullName evidence="1">Uncharacterized protein</fullName>
    </submittedName>
</protein>
<comment type="caution">
    <text evidence="1">The sequence shown here is derived from an EMBL/GenBank/DDBJ whole genome shotgun (WGS) entry which is preliminary data.</text>
</comment>
<dbReference type="Proteomes" id="UP001642464">
    <property type="component" value="Unassembled WGS sequence"/>
</dbReference>
<sequence>MWWCLAESAREECRDWLRGQANMDVGIMTDARGHCLLVRFRACNDRLELRSGCLGVVESVGGAEELASSTQKCVKQYFTRGIGALSGSSRQLGVWDEQLQAHFCEQVTSQTADGAPYAQAACRKLAAGIFPRTVAITRDRSHAIVGAMKNTASADELLVRFKEEFISGKDSFAKEATHCAEFKQKVEHACAAQQEVAKAAGLSSIPVLAGLRYGKARFQTQVDPERRFLLQLLGMKKALEHRAIDTKVTPAKRQWARSKLQALSFDVVAVVAAFCDGSEHCLDFVRQVEAESRHDPALFALQIHEFLEKLLLGFAWQMSHMLLFCVRSRWD</sequence>
<evidence type="ECO:0000313" key="2">
    <source>
        <dbReference type="Proteomes" id="UP001642464"/>
    </source>
</evidence>
<gene>
    <name evidence="1" type="ORF">SCF082_LOCUS26763</name>
</gene>
<organism evidence="1 2">
    <name type="scientific">Durusdinium trenchii</name>
    <dbReference type="NCBI Taxonomy" id="1381693"/>
    <lineage>
        <taxon>Eukaryota</taxon>
        <taxon>Sar</taxon>
        <taxon>Alveolata</taxon>
        <taxon>Dinophyceae</taxon>
        <taxon>Suessiales</taxon>
        <taxon>Symbiodiniaceae</taxon>
        <taxon>Durusdinium</taxon>
    </lineage>
</organism>
<dbReference type="EMBL" id="CAXAMM010020446">
    <property type="protein sequence ID" value="CAK9047885.1"/>
    <property type="molecule type" value="Genomic_DNA"/>
</dbReference>
<evidence type="ECO:0000313" key="1">
    <source>
        <dbReference type="EMBL" id="CAK9047885.1"/>
    </source>
</evidence>
<proteinExistence type="predicted"/>
<accession>A0ABP0MCK8</accession>
<name>A0ABP0MCK8_9DINO</name>
<reference evidence="1 2" key="1">
    <citation type="submission" date="2024-02" db="EMBL/GenBank/DDBJ databases">
        <authorList>
            <person name="Chen Y."/>
            <person name="Shah S."/>
            <person name="Dougan E. K."/>
            <person name="Thang M."/>
            <person name="Chan C."/>
        </authorList>
    </citation>
    <scope>NUCLEOTIDE SEQUENCE [LARGE SCALE GENOMIC DNA]</scope>
</reference>
<keyword evidence="2" id="KW-1185">Reference proteome</keyword>